<dbReference type="Pfam" id="PF02826">
    <property type="entry name" value="2-Hacid_dh_C"/>
    <property type="match status" value="1"/>
</dbReference>
<feature type="domain" description="D-isomer specific 2-hydroxyacid dehydrogenase NAD-binding" evidence="7">
    <location>
        <begin position="114"/>
        <end position="260"/>
    </location>
</feature>
<evidence type="ECO:0000259" key="7">
    <source>
        <dbReference type="Pfam" id="PF02826"/>
    </source>
</evidence>
<comment type="caution">
    <text evidence="5">Lacks conserved residue(s) required for the propagation of feature annotation.</text>
</comment>
<evidence type="ECO:0000256" key="1">
    <source>
        <dbReference type="ARBA" id="ARBA00022490"/>
    </source>
</evidence>
<dbReference type="InterPro" id="IPR006139">
    <property type="entry name" value="D-isomer_2_OHA_DH_cat_dom"/>
</dbReference>
<dbReference type="PROSITE" id="PS00671">
    <property type="entry name" value="D_2_HYDROXYACID_DH_3"/>
    <property type="match status" value="1"/>
</dbReference>
<dbReference type="PANTHER" id="PTHR42938">
    <property type="entry name" value="FORMATE DEHYDROGENASE 1"/>
    <property type="match status" value="1"/>
</dbReference>
<dbReference type="Proteomes" id="UP000242133">
    <property type="component" value="Unassembled WGS sequence"/>
</dbReference>
<accession>A0A2P8EUR4</accession>
<feature type="active site" description="Proton donor" evidence="5">
    <location>
        <position position="258"/>
    </location>
</feature>
<keyword evidence="3 5" id="KW-0520">NAD</keyword>
<dbReference type="UniPathway" id="UPA00244">
    <property type="reaction ID" value="UER00310"/>
</dbReference>
<dbReference type="CDD" id="cd12158">
    <property type="entry name" value="ErythrP_dh"/>
    <property type="match status" value="1"/>
</dbReference>
<reference evidence="9 10" key="1">
    <citation type="submission" date="2018-03" db="EMBL/GenBank/DDBJ databases">
        <title>Genomic Encyclopedia of Archaeal and Bacterial Type Strains, Phase II (KMG-II): from individual species to whole genera.</title>
        <authorList>
            <person name="Goeker M."/>
        </authorList>
    </citation>
    <scope>NUCLEOTIDE SEQUENCE [LARGE SCALE GENOMIC DNA]</scope>
    <source>
        <strain evidence="9 10">DSM 17586</strain>
    </source>
</reference>
<feature type="binding site" evidence="5">
    <location>
        <position position="261"/>
    </location>
    <ligand>
        <name>NAD(+)</name>
        <dbReference type="ChEBI" id="CHEBI:57540"/>
    </ligand>
</feature>
<comment type="function">
    <text evidence="5">Catalyzes the oxidation of erythronate-4-phosphate to 3-hydroxy-2-oxo-4-phosphonooxybutanoate.</text>
</comment>
<feature type="binding site" evidence="5">
    <location>
        <position position="151"/>
    </location>
    <ligand>
        <name>NAD(+)</name>
        <dbReference type="ChEBI" id="CHEBI:57540"/>
    </ligand>
</feature>
<dbReference type="PANTHER" id="PTHR42938:SF9">
    <property type="entry name" value="FORMATE DEHYDROGENASE 1"/>
    <property type="match status" value="1"/>
</dbReference>
<organism evidence="9 10">
    <name type="scientific">Marinobacterium halophilum</name>
    <dbReference type="NCBI Taxonomy" id="267374"/>
    <lineage>
        <taxon>Bacteria</taxon>
        <taxon>Pseudomonadati</taxon>
        <taxon>Pseudomonadota</taxon>
        <taxon>Gammaproteobacteria</taxon>
        <taxon>Oceanospirillales</taxon>
        <taxon>Oceanospirillaceae</taxon>
        <taxon>Marinobacterium</taxon>
    </lineage>
</organism>
<proteinExistence type="inferred from homology"/>
<dbReference type="SUPFAM" id="SSF52283">
    <property type="entry name" value="Formate/glycerate dehydrogenase catalytic domain-like"/>
    <property type="match status" value="1"/>
</dbReference>
<feature type="binding site" evidence="5">
    <location>
        <position position="50"/>
    </location>
    <ligand>
        <name>substrate</name>
    </ligand>
</feature>
<evidence type="ECO:0000313" key="10">
    <source>
        <dbReference type="Proteomes" id="UP000242133"/>
    </source>
</evidence>
<evidence type="ECO:0000256" key="5">
    <source>
        <dbReference type="HAMAP-Rule" id="MF_01825"/>
    </source>
</evidence>
<name>A0A2P8EUR4_9GAMM</name>
<comment type="catalytic activity">
    <reaction evidence="5">
        <text>4-phospho-D-erythronate + NAD(+) = (R)-3-hydroxy-2-oxo-4-phosphooxybutanoate + NADH + H(+)</text>
        <dbReference type="Rhea" id="RHEA:18829"/>
        <dbReference type="ChEBI" id="CHEBI:15378"/>
        <dbReference type="ChEBI" id="CHEBI:57540"/>
        <dbReference type="ChEBI" id="CHEBI:57945"/>
        <dbReference type="ChEBI" id="CHEBI:58538"/>
        <dbReference type="ChEBI" id="CHEBI:58766"/>
        <dbReference type="EC" id="1.1.1.290"/>
    </reaction>
</comment>
<feature type="domain" description="D-isomer specific 2-hydroxyacid dehydrogenase catalytic" evidence="6">
    <location>
        <begin position="37"/>
        <end position="301"/>
    </location>
</feature>
<dbReference type="GO" id="GO:0008615">
    <property type="term" value="P:pyridoxine biosynthetic process"/>
    <property type="evidence" value="ECO:0007669"/>
    <property type="project" value="UniProtKB-UniRule"/>
</dbReference>
<dbReference type="Pfam" id="PF11890">
    <property type="entry name" value="DUF3410"/>
    <property type="match status" value="1"/>
</dbReference>
<feature type="active site" evidence="5">
    <location>
        <position position="212"/>
    </location>
</feature>
<dbReference type="InterPro" id="IPR020921">
    <property type="entry name" value="Erythronate-4-P_DHase"/>
</dbReference>
<dbReference type="GO" id="GO:0051287">
    <property type="term" value="F:NAD binding"/>
    <property type="evidence" value="ECO:0007669"/>
    <property type="project" value="InterPro"/>
</dbReference>
<gene>
    <name evidence="5" type="primary">pdxB</name>
    <name evidence="9" type="ORF">CLV44_11342</name>
</gene>
<dbReference type="GO" id="GO:0036001">
    <property type="term" value="P:'de novo' pyridoxal 5'-phosphate biosynthetic process"/>
    <property type="evidence" value="ECO:0007669"/>
    <property type="project" value="TreeGrafter"/>
</dbReference>
<dbReference type="HAMAP" id="MF_01825">
    <property type="entry name" value="PdxB"/>
    <property type="match status" value="1"/>
</dbReference>
<dbReference type="InterPro" id="IPR029753">
    <property type="entry name" value="D-isomer_DH_CS"/>
</dbReference>
<dbReference type="NCBIfam" id="NF001309">
    <property type="entry name" value="PRK00257.1"/>
    <property type="match status" value="1"/>
</dbReference>
<feature type="binding site" evidence="5">
    <location>
        <position position="236"/>
    </location>
    <ligand>
        <name>NAD(+)</name>
        <dbReference type="ChEBI" id="CHEBI:57540"/>
    </ligand>
</feature>
<dbReference type="GO" id="GO:0005829">
    <property type="term" value="C:cytosol"/>
    <property type="evidence" value="ECO:0007669"/>
    <property type="project" value="TreeGrafter"/>
</dbReference>
<sequence length="390" mass="42720">MTVSRLTIVADENIPALESLFRGFGTLRTCAGRSMSTADLQDADVLLVRSVTQVDQALLAGTPVRFVGTATIGTDHIDQAWLQQQGIGFSSAPGCNADSVVEYVLSSLLQLAAAQSFDLFDKVVGIVGVGNVGGRLQQRLQALGIRVCLCDPPRQNAEGGDFMVLDEVLAQADILALHTPLTRSGAWPTHHLLNRDNLPKLKQGAILLNAGRGPVIDNQALLDVSRQRPDLMLIMDVWEHEPAVDPQLAARCDIATPHIAGYSLDGKIRGTWMLYQALCRHLGQAVEIELEQVLPPSTVCALTLADANDLLTPARLVYDPYRDDRALRSVLHLADTEQRLAFDRLRREYPERREYSTLEVQVQADGAVDRLRALGFRCHPQAKGREVADD</sequence>
<keyword evidence="1 5" id="KW-0963">Cytoplasm</keyword>
<comment type="pathway">
    <text evidence="5">Cofactor biosynthesis; pyridoxine 5'-phosphate biosynthesis; pyridoxine 5'-phosphate from D-erythrose 4-phosphate: step 2/5.</text>
</comment>
<dbReference type="EMBL" id="PYGI01000013">
    <property type="protein sequence ID" value="PSL13213.1"/>
    <property type="molecule type" value="Genomic_DNA"/>
</dbReference>
<feature type="binding site" evidence="5">
    <location>
        <position position="71"/>
    </location>
    <ligand>
        <name>substrate</name>
    </ligand>
</feature>
<protein>
    <recommendedName>
        <fullName evidence="5">Erythronate-4-phosphate dehydrogenase</fullName>
        <ecNumber evidence="5">1.1.1.290</ecNumber>
    </recommendedName>
</protein>
<dbReference type="AlphaFoldDB" id="A0A2P8EUR4"/>
<comment type="subunit">
    <text evidence="5">Homodimer.</text>
</comment>
<evidence type="ECO:0000256" key="3">
    <source>
        <dbReference type="ARBA" id="ARBA00023027"/>
    </source>
</evidence>
<dbReference type="Pfam" id="PF00389">
    <property type="entry name" value="2-Hacid_dh"/>
    <property type="match status" value="1"/>
</dbReference>
<dbReference type="RefSeq" id="WP_211298122.1">
    <property type="nucleotide sequence ID" value="NZ_PYGI01000013.1"/>
</dbReference>
<feature type="domain" description="Erythronate-4-phosphate dehydrogenase dimerisation" evidence="8">
    <location>
        <begin position="305"/>
        <end position="375"/>
    </location>
</feature>
<feature type="binding site" evidence="5">
    <location>
        <position position="179"/>
    </location>
    <ligand>
        <name>NAD(+)</name>
        <dbReference type="ChEBI" id="CHEBI:57540"/>
    </ligand>
</feature>
<dbReference type="InterPro" id="IPR029752">
    <property type="entry name" value="D-isomer_DH_CS1"/>
</dbReference>
<dbReference type="Gene3D" id="3.30.1370.170">
    <property type="match status" value="1"/>
</dbReference>
<dbReference type="SUPFAM" id="SSF51735">
    <property type="entry name" value="NAD(P)-binding Rossmann-fold domains"/>
    <property type="match status" value="1"/>
</dbReference>
<evidence type="ECO:0000256" key="2">
    <source>
        <dbReference type="ARBA" id="ARBA00023002"/>
    </source>
</evidence>
<dbReference type="InterPro" id="IPR024531">
    <property type="entry name" value="Erythronate-4-P_DHase_dimer"/>
</dbReference>
<evidence type="ECO:0000256" key="4">
    <source>
        <dbReference type="ARBA" id="ARBA00023096"/>
    </source>
</evidence>
<keyword evidence="10" id="KW-1185">Reference proteome</keyword>
<dbReference type="EC" id="1.1.1.290" evidence="5"/>
<dbReference type="GO" id="GO:0033711">
    <property type="term" value="F:4-phosphoerythronate dehydrogenase activity"/>
    <property type="evidence" value="ECO:0007669"/>
    <property type="project" value="UniProtKB-EC"/>
</dbReference>
<evidence type="ECO:0000313" key="9">
    <source>
        <dbReference type="EMBL" id="PSL13213.1"/>
    </source>
</evidence>
<comment type="subcellular location">
    <subcellularLocation>
        <location evidence="5">Cytoplasm</location>
    </subcellularLocation>
</comment>
<keyword evidence="2 5" id="KW-0560">Oxidoreductase</keyword>
<evidence type="ECO:0000259" key="8">
    <source>
        <dbReference type="Pfam" id="PF11890"/>
    </source>
</evidence>
<dbReference type="InterPro" id="IPR006140">
    <property type="entry name" value="D-isomer_DH_NAD-bd"/>
</dbReference>
<keyword evidence="4 5" id="KW-0664">Pyridoxine biosynthesis</keyword>
<dbReference type="InterPro" id="IPR036291">
    <property type="entry name" value="NAD(P)-bd_dom_sf"/>
</dbReference>
<dbReference type="InterPro" id="IPR038251">
    <property type="entry name" value="PdxB_dimer_sf"/>
</dbReference>
<feature type="binding site" evidence="5">
    <location>
        <position position="262"/>
    </location>
    <ligand>
        <name>substrate</name>
    </ligand>
</feature>
<comment type="caution">
    <text evidence="9">The sequence shown here is derived from an EMBL/GenBank/DDBJ whole genome shotgun (WGS) entry which is preliminary data.</text>
</comment>
<dbReference type="PROSITE" id="PS00065">
    <property type="entry name" value="D_2_HYDROXYACID_DH_1"/>
    <property type="match status" value="1"/>
</dbReference>
<dbReference type="Gene3D" id="3.40.50.720">
    <property type="entry name" value="NAD(P)-binding Rossmann-like Domain"/>
    <property type="match status" value="2"/>
</dbReference>
<comment type="similarity">
    <text evidence="5">Belongs to the D-isomer specific 2-hydroxyacid dehydrogenase family. PdxB subfamily.</text>
</comment>
<dbReference type="GO" id="GO:0046983">
    <property type="term" value="F:protein dimerization activity"/>
    <property type="evidence" value="ECO:0007669"/>
    <property type="project" value="InterPro"/>
</dbReference>
<feature type="active site" evidence="5">
    <location>
        <position position="241"/>
    </location>
</feature>
<evidence type="ECO:0000259" key="6">
    <source>
        <dbReference type="Pfam" id="PF00389"/>
    </source>
</evidence>